<dbReference type="InterPro" id="IPR025392">
    <property type="entry name" value="DUF4124"/>
</dbReference>
<accession>A0ABX9USU9</accession>
<comment type="caution">
    <text evidence="3">The sequence shown here is derived from an EMBL/GenBank/DDBJ whole genome shotgun (WGS) entry which is preliminary data.</text>
</comment>
<dbReference type="GeneID" id="84611381"/>
<feature type="signal peptide" evidence="1">
    <location>
        <begin position="1"/>
        <end position="19"/>
    </location>
</feature>
<dbReference type="RefSeq" id="WP_122079191.1">
    <property type="nucleotide sequence ID" value="NZ_RFFL01000031.1"/>
</dbReference>
<feature type="domain" description="DUF4124" evidence="2">
    <location>
        <begin position="10"/>
        <end position="49"/>
    </location>
</feature>
<gene>
    <name evidence="3" type="ORF">EA795_20335</name>
</gene>
<sequence length="165" mass="18570">MSRLLLVLALAVAPAGAMSATIYKCVGADGKTVFSDKQCGSQAEAIEYSHPETWKERISRERAESSARLDELRQQEIVQRREQDARISKMKEQHRALCESRIANEGLAIGMTKSQLYDSEIWGYPDDISKTTTANAVKEYFVYKCDGYKSVRLFVTNGRLSSIHN</sequence>
<evidence type="ECO:0000256" key="1">
    <source>
        <dbReference type="SAM" id="SignalP"/>
    </source>
</evidence>
<evidence type="ECO:0000313" key="3">
    <source>
        <dbReference type="EMBL" id="RMH96364.1"/>
    </source>
</evidence>
<dbReference type="Proteomes" id="UP000269134">
    <property type="component" value="Unassembled WGS sequence"/>
</dbReference>
<name>A0ABX9USU9_9GAMM</name>
<protein>
    <submittedName>
        <fullName evidence="3">DUF4124 domain-containing protein</fullName>
    </submittedName>
</protein>
<keyword evidence="4" id="KW-1185">Reference proteome</keyword>
<reference evidence="3 4" key="1">
    <citation type="submission" date="2018-10" db="EMBL/GenBank/DDBJ databases">
        <title>Pseudomonas sp. GL14 genome.</title>
        <authorList>
            <person name="Peng J."/>
            <person name="Liu Z.-P."/>
        </authorList>
    </citation>
    <scope>NUCLEOTIDE SEQUENCE [LARGE SCALE GENOMIC DNA]</scope>
    <source>
        <strain evidence="3 4">GL14</strain>
    </source>
</reference>
<evidence type="ECO:0000313" key="4">
    <source>
        <dbReference type="Proteomes" id="UP000269134"/>
    </source>
</evidence>
<proteinExistence type="predicted"/>
<organism evidence="3 4">
    <name type="scientific">Stutzerimonas nitrititolerans</name>
    <dbReference type="NCBI Taxonomy" id="2482751"/>
    <lineage>
        <taxon>Bacteria</taxon>
        <taxon>Pseudomonadati</taxon>
        <taxon>Pseudomonadota</taxon>
        <taxon>Gammaproteobacteria</taxon>
        <taxon>Pseudomonadales</taxon>
        <taxon>Pseudomonadaceae</taxon>
        <taxon>Stutzerimonas</taxon>
    </lineage>
</organism>
<dbReference type="Pfam" id="PF13511">
    <property type="entry name" value="DUF4124"/>
    <property type="match status" value="1"/>
</dbReference>
<evidence type="ECO:0000259" key="2">
    <source>
        <dbReference type="Pfam" id="PF13511"/>
    </source>
</evidence>
<keyword evidence="1" id="KW-0732">Signal</keyword>
<dbReference type="EMBL" id="RFFL01000031">
    <property type="protein sequence ID" value="RMH96364.1"/>
    <property type="molecule type" value="Genomic_DNA"/>
</dbReference>
<feature type="chain" id="PRO_5045069802" evidence="1">
    <location>
        <begin position="20"/>
        <end position="165"/>
    </location>
</feature>